<dbReference type="PROSITE" id="PS50294">
    <property type="entry name" value="WD_REPEATS_REGION"/>
    <property type="match status" value="2"/>
</dbReference>
<dbReference type="InterPro" id="IPR023362">
    <property type="entry name" value="PH-BEACH_dom"/>
</dbReference>
<dbReference type="InterPro" id="IPR015943">
    <property type="entry name" value="WD40/YVTN_repeat-like_dom_sf"/>
</dbReference>
<dbReference type="InterPro" id="IPR000409">
    <property type="entry name" value="BEACH_dom"/>
</dbReference>
<dbReference type="SUPFAM" id="SSF50978">
    <property type="entry name" value="WD40 repeat-like"/>
    <property type="match status" value="1"/>
</dbReference>
<dbReference type="SMART" id="SM01026">
    <property type="entry name" value="Beach"/>
    <property type="match status" value="1"/>
</dbReference>
<dbReference type="Pfam" id="PF00400">
    <property type="entry name" value="WD40"/>
    <property type="match status" value="3"/>
</dbReference>
<evidence type="ECO:0000259" key="6">
    <source>
        <dbReference type="PROSITE" id="PS50197"/>
    </source>
</evidence>
<evidence type="ECO:0000256" key="1">
    <source>
        <dbReference type="ARBA" id="ARBA00022574"/>
    </source>
</evidence>
<dbReference type="PANTHER" id="PTHR46108">
    <property type="entry name" value="BLUE CHEESE"/>
    <property type="match status" value="1"/>
</dbReference>
<dbReference type="PANTHER" id="PTHR46108:SF4">
    <property type="entry name" value="BLUE CHEESE"/>
    <property type="match status" value="1"/>
</dbReference>
<dbReference type="InterPro" id="IPR051944">
    <property type="entry name" value="BEACH_domain_protein"/>
</dbReference>
<dbReference type="GO" id="GO:0008270">
    <property type="term" value="F:zinc ion binding"/>
    <property type="evidence" value="ECO:0007669"/>
    <property type="project" value="UniProtKB-KW"/>
</dbReference>
<feature type="repeat" description="WD" evidence="3">
    <location>
        <begin position="2169"/>
        <end position="2210"/>
    </location>
</feature>
<dbReference type="OrthoDB" id="26681at2759"/>
<dbReference type="PROSITE" id="PS51783">
    <property type="entry name" value="PH_BEACH"/>
    <property type="match status" value="1"/>
</dbReference>
<dbReference type="PROSITE" id="PS00678">
    <property type="entry name" value="WD_REPEATS_1"/>
    <property type="match status" value="1"/>
</dbReference>
<evidence type="ECO:0008006" key="11">
    <source>
        <dbReference type="Google" id="ProtNLM"/>
    </source>
</evidence>
<accession>A0A5N6L4N0</accession>
<comment type="caution">
    <text evidence="9">The sequence shown here is derived from an EMBL/GenBank/DDBJ whole genome shotgun (WGS) entry which is preliminary data.</text>
</comment>
<keyword evidence="4" id="KW-0479">Metal-binding</keyword>
<evidence type="ECO:0000256" key="4">
    <source>
        <dbReference type="PROSITE-ProRule" id="PRU00325"/>
    </source>
</evidence>
<dbReference type="InterPro" id="IPR036322">
    <property type="entry name" value="WD40_repeat_dom_sf"/>
</dbReference>
<feature type="domain" description="BEACH-type PH" evidence="8">
    <location>
        <begin position="1571"/>
        <end position="1703"/>
    </location>
</feature>
<dbReference type="Gene3D" id="2.60.120.200">
    <property type="match status" value="1"/>
</dbReference>
<dbReference type="InterPro" id="IPR013320">
    <property type="entry name" value="ConA-like_dom_sf"/>
</dbReference>
<dbReference type="Pfam" id="PF13385">
    <property type="entry name" value="Laminin_G_3"/>
    <property type="match status" value="1"/>
</dbReference>
<keyword evidence="4" id="KW-0863">Zinc-finger</keyword>
<feature type="domain" description="SWIM-type" evidence="7">
    <location>
        <begin position="62"/>
        <end position="101"/>
    </location>
</feature>
<feature type="compositionally biased region" description="Gly residues" evidence="5">
    <location>
        <begin position="1"/>
        <end position="11"/>
    </location>
</feature>
<dbReference type="Gene3D" id="2.130.10.10">
    <property type="entry name" value="YVTN repeat-like/Quinoprotein amine dehydrogenase"/>
    <property type="match status" value="1"/>
</dbReference>
<evidence type="ECO:0000256" key="5">
    <source>
        <dbReference type="SAM" id="MobiDB-lite"/>
    </source>
</evidence>
<feature type="region of interest" description="Disordered" evidence="5">
    <location>
        <begin position="1476"/>
        <end position="1495"/>
    </location>
</feature>
<name>A0A5N6L4N0_9ROSI</name>
<keyword evidence="1 3" id="KW-0853">WD repeat</keyword>
<keyword evidence="4" id="KW-0862">Zinc</keyword>
<gene>
    <name evidence="9" type="ORF">FH972_026541</name>
</gene>
<dbReference type="InterPro" id="IPR011993">
    <property type="entry name" value="PH-like_dom_sf"/>
</dbReference>
<evidence type="ECO:0000256" key="3">
    <source>
        <dbReference type="PROSITE-ProRule" id="PRU00221"/>
    </source>
</evidence>
<dbReference type="CDD" id="cd06071">
    <property type="entry name" value="Beach"/>
    <property type="match status" value="1"/>
</dbReference>
<feature type="domain" description="BEACH" evidence="6">
    <location>
        <begin position="1742"/>
        <end position="2036"/>
    </location>
</feature>
<dbReference type="SUPFAM" id="SSF81837">
    <property type="entry name" value="BEACH domain"/>
    <property type="match status" value="1"/>
</dbReference>
<dbReference type="PROSITE" id="PS50082">
    <property type="entry name" value="WD_REPEATS_2"/>
    <property type="match status" value="2"/>
</dbReference>
<evidence type="ECO:0000313" key="9">
    <source>
        <dbReference type="EMBL" id="KAB8754750.1"/>
    </source>
</evidence>
<dbReference type="Gene3D" id="2.30.29.30">
    <property type="entry name" value="Pleckstrin-homology domain (PH domain)/Phosphotyrosine-binding domain (PTB)"/>
    <property type="match status" value="1"/>
</dbReference>
<keyword evidence="2" id="KW-0677">Repeat</keyword>
<dbReference type="SUPFAM" id="SSF49899">
    <property type="entry name" value="Concanavalin A-like lectins/glucanases"/>
    <property type="match status" value="1"/>
</dbReference>
<keyword evidence="10" id="KW-1185">Reference proteome</keyword>
<dbReference type="Pfam" id="PF14844">
    <property type="entry name" value="PH_BEACH"/>
    <property type="match status" value="1"/>
</dbReference>
<evidence type="ECO:0000313" key="10">
    <source>
        <dbReference type="Proteomes" id="UP000327013"/>
    </source>
</evidence>
<dbReference type="PROSITE" id="PS50966">
    <property type="entry name" value="ZF_SWIM"/>
    <property type="match status" value="1"/>
</dbReference>
<evidence type="ECO:0000256" key="2">
    <source>
        <dbReference type="ARBA" id="ARBA00022737"/>
    </source>
</evidence>
<dbReference type="Pfam" id="PF02138">
    <property type="entry name" value="Beach"/>
    <property type="match status" value="1"/>
</dbReference>
<dbReference type="InterPro" id="IPR001680">
    <property type="entry name" value="WD40_rpt"/>
</dbReference>
<sequence length="2357" mass="263869">MDGNLGAGGEGKLVTQRARHAIESPGKRKPPPGTSLAAPGAPQPITRQSARRRPAAASPRSYRYRLAASETRCHCCSTRKPRARRGSRWCQHVAAAVTASMLHSSRQRLRARSLQQHPSPPVQQPLKPRLDELAAAAGSPEMQDRLRQELLESAKHGLRDVDDVQSLFDYASVDQDGCQLILDASSASRDPDSFIFDLSVTGHSSIEFSQLPRPFPPSGPSNGYTFMAWIKVLAFDVSSHTTIFGAFDESQTCFLLLYLERERNQLVLQTSLSTSKPAIRFKKVTFEINRWYHIALIHRRPSSRDATSSPVTLLVDGEVVEQVRCNYPQSAARNAPIQAFFGTPQAMAPRLGSAVSNSKWSLATAHLFSDTLSPDLLFIYQNLGPSYQGNFQDALGSFHTFQASANLNLRVERLHPDEQDARSVIIRQVRSDARKVNPESNILLSVFPGGFLHQALGSEALAAALNRAAFDSLRQRSMYGANGLVINAALPFVSLALQKPSGIGFLVGAPVVIKHLRVGGAAWRESGCLVRIVNMVQGARSAQHLMHALEAAFALVNESWRNNEVMERDNGFGILSWAVSRKVSDLQRKSSAQLLADTEVMDTLLLSLLKIILAFIGFDHSNPGLSKMVNALAYRHLIVDSLIWSSADAATQELFYGHIAAFFVGNSFEKFNTSRLSRMRLIKKLIEIGKGRGVHESALPKMLQAFKCLLKASPTSDNYRSVAMFVTFGLQDKHSRPRTRSSTLNALDISGVRMSPAPSISDTASLVRGPQLAIALLDALVHCLDEGHDGPITKFATSVTNKWLLDLLANDNDQVTVAAMRILTRMFAVLGPPYVHRFDTKTQGFVILRARLGHKWRLPRIWLACFLILFGADDRSWSYEGLNPKALVEHLLRTRRTQVTCPAIFPVITAMFEMAFSSLTTADNPTELSASTSPHTNNIAGDAVQEARDLLGAAVQSVENLFNYTPDFREFAQKSQHRLIMRDTVYTTELSLTRELMSALYSGSPASSSGQDEDQPFANSSPIELVASSTISSDKRPPLPAERQRTLSFVMVGSASGLIGRTASLRLPLNLSSRTSMPDLCDTEEKRHLRSILCAIYADQILRSKDFTGLGLFLKVPPSSLEHRAAIASNLVLHVIQGLSAQLDADPDLYLEPRVLTHLSRFIFQSCEALYEGWLLGVEASLLAFAGSIMHFLDRPTVRQVKSVRLCSPQLGTIRTEALEIGMFNLMLDNFDQSQGSADDIIVCLMAMQDLLLPREGEDPTLFRALCSLLYRQLWSSNNSTRAHAASLWRSFLAQRPKEVTKSLIGTISPTDKMRDVGLQFCMSLQDEDDLDTWLTEHKAKLDRFFTHGPDQDLDQIIKDRNRRSMETAEARRKKRDERVEKWHLQEIQDQHTITEHEGSSRIMTANIYESELLKSHRSRQDHQENLDFFESLWHVQEKRMQLLQDLRNSAHLKWQLDESEGRDRMRMRLIPSDESLEPSYQPKRRNTVKTSSVTAIPSRGKVQLPQIVADVPKVADLRPETPITNKHETTSRQTSDTVADDSYEFIPHQTQDPSQDIEEDKNRKVMRTLHRGETVEDACNVSVIRALEALETLLIVGSSSLYLMENLFQRRDGEVVNASEAPDEERDPYTKTVSGQKVEIIEQRPKSGSTTRSWPWKNIVSISQRRFLFRDVAIEIFFRDGRSYLLTAATQASRDSLYTKLESKVQERTEPVQQPAAESLWKTALSHTTKPGALSLGSKVASVFNSPSHKTATRAWAKGEMSNFQYLMLVNTLAGRTFNDLTQYPVFPWVIADYTSDELDLSNPRTFRDLSKPMGCQSPQREVAFRERFKSFAEMDDSTPAFHYGTHYSSAMIVTSYLIRLQPFVKSYLLLQGGTFDHAERLFQSIEKAWKSASQESNSDVRELTPEFFYLPEFLVNINNYNFGAKEGSGEVINNVKLPPWAKSDPAIFIAKQREALESPYVSQNLHGWIDLIFGFKQRGEAALEATNVFHYLTYEGAKNIDDIKDEHDRIATIGIIHNFGQTPKQVFTRPHDRREDLTRKGTTLVNHMSSLRRTVSPLSESDEQVKVIKWSLKDQKIVQCSPFMLNLPGDPEKYLQWGYIDNSIRFYSSSEHNKLLSIFEQPHEDQISVVAFADKNTLITASDDSTIALWTVTSLPLLVDIQPKATLFGHRSRITHIAVSLAFGTIVSASADGTVFTWDLNRLQVVRKVATLENISSLDISDTNGHILLCTVQAAHLYTLNGALLLSQPVSSSKDGHITCCTFHSDKSNAWLDAEILFTGHEHGNVKIWSVVIDRVKTSVGKYWTLELVRTLDHDVRVSDKGIEPGSAVTCVQPINDKVYVGSEDGKVFEWVPVR</sequence>
<dbReference type="FunFam" id="1.10.1540.10:FF:000001">
    <property type="entry name" value="neurobeachin isoform X1"/>
    <property type="match status" value="1"/>
</dbReference>
<feature type="region of interest" description="Disordered" evidence="5">
    <location>
        <begin position="104"/>
        <end position="127"/>
    </location>
</feature>
<dbReference type="Gene3D" id="1.10.1540.10">
    <property type="entry name" value="BEACH domain"/>
    <property type="match status" value="1"/>
</dbReference>
<reference evidence="9 10" key="1">
    <citation type="submission" date="2019-06" db="EMBL/GenBank/DDBJ databases">
        <title>A chromosomal-level reference genome of Carpinus fangiana (Coryloideae, Betulaceae).</title>
        <authorList>
            <person name="Yang X."/>
            <person name="Wang Z."/>
            <person name="Zhang L."/>
            <person name="Hao G."/>
            <person name="Liu J."/>
            <person name="Yang Y."/>
        </authorList>
    </citation>
    <scope>NUCLEOTIDE SEQUENCE [LARGE SCALE GENOMIC DNA]</scope>
    <source>
        <strain evidence="9">Cfa_2016G</strain>
        <tissue evidence="9">Leaf</tissue>
    </source>
</reference>
<proteinExistence type="predicted"/>
<evidence type="ECO:0000259" key="8">
    <source>
        <dbReference type="PROSITE" id="PS51783"/>
    </source>
</evidence>
<feature type="repeat" description="WD" evidence="3">
    <location>
        <begin position="2122"/>
        <end position="2156"/>
    </location>
</feature>
<evidence type="ECO:0000259" key="7">
    <source>
        <dbReference type="PROSITE" id="PS50966"/>
    </source>
</evidence>
<dbReference type="EMBL" id="VIBQ01000099">
    <property type="protein sequence ID" value="KAB8754750.1"/>
    <property type="molecule type" value="Genomic_DNA"/>
</dbReference>
<dbReference type="Proteomes" id="UP000327013">
    <property type="component" value="Unassembled WGS sequence"/>
</dbReference>
<organism evidence="9 10">
    <name type="scientific">Carpinus fangiana</name>
    <dbReference type="NCBI Taxonomy" id="176857"/>
    <lineage>
        <taxon>Eukaryota</taxon>
        <taxon>Viridiplantae</taxon>
        <taxon>Streptophyta</taxon>
        <taxon>Embryophyta</taxon>
        <taxon>Tracheophyta</taxon>
        <taxon>Spermatophyta</taxon>
        <taxon>Magnoliopsida</taxon>
        <taxon>eudicotyledons</taxon>
        <taxon>Gunneridae</taxon>
        <taxon>Pentapetalae</taxon>
        <taxon>rosids</taxon>
        <taxon>fabids</taxon>
        <taxon>Fagales</taxon>
        <taxon>Betulaceae</taxon>
        <taxon>Carpinus</taxon>
    </lineage>
</organism>
<dbReference type="SMART" id="SM00320">
    <property type="entry name" value="WD40"/>
    <property type="match status" value="4"/>
</dbReference>
<dbReference type="InterPro" id="IPR019775">
    <property type="entry name" value="WD40_repeat_CS"/>
</dbReference>
<protein>
    <recommendedName>
        <fullName evidence="11">Beach-domain-containing protein</fullName>
    </recommendedName>
</protein>
<dbReference type="InterPro" id="IPR036372">
    <property type="entry name" value="BEACH_dom_sf"/>
</dbReference>
<feature type="region of interest" description="Disordered" evidence="5">
    <location>
        <begin position="1"/>
        <end position="63"/>
    </location>
</feature>
<dbReference type="InterPro" id="IPR007527">
    <property type="entry name" value="Znf_SWIM"/>
</dbReference>
<dbReference type="SUPFAM" id="SSF50729">
    <property type="entry name" value="PH domain-like"/>
    <property type="match status" value="1"/>
</dbReference>
<dbReference type="PROSITE" id="PS50197">
    <property type="entry name" value="BEACH"/>
    <property type="match status" value="1"/>
</dbReference>